<dbReference type="RefSeq" id="WP_147450697.1">
    <property type="nucleotide sequence ID" value="NZ_RCNT01000007.1"/>
</dbReference>
<organism evidence="1 2">
    <name type="scientific">Rhodophyticola porphyridii</name>
    <dbReference type="NCBI Taxonomy" id="1852017"/>
    <lineage>
        <taxon>Bacteria</taxon>
        <taxon>Pseudomonadati</taxon>
        <taxon>Pseudomonadota</taxon>
        <taxon>Alphaproteobacteria</taxon>
        <taxon>Rhodobacterales</taxon>
        <taxon>Roseobacteraceae</taxon>
        <taxon>Rhodophyticola</taxon>
    </lineage>
</organism>
<accession>A0A3L9XYG1</accession>
<evidence type="ECO:0000313" key="2">
    <source>
        <dbReference type="Proteomes" id="UP000281343"/>
    </source>
</evidence>
<dbReference type="Proteomes" id="UP000281343">
    <property type="component" value="Unassembled WGS sequence"/>
</dbReference>
<dbReference type="OrthoDB" id="9853375at2"/>
<proteinExistence type="predicted"/>
<keyword evidence="2" id="KW-1185">Reference proteome</keyword>
<protein>
    <submittedName>
        <fullName evidence="1">Uncharacterized protein</fullName>
    </submittedName>
</protein>
<reference evidence="1 2" key="1">
    <citation type="submission" date="2018-10" db="EMBL/GenBank/DDBJ databases">
        <authorList>
            <person name="Jung H.S."/>
            <person name="Jeon C.O."/>
        </authorList>
    </citation>
    <scope>NUCLEOTIDE SEQUENCE [LARGE SCALE GENOMIC DNA]</scope>
    <source>
        <strain evidence="1 2">MA-7-27</strain>
    </source>
</reference>
<gene>
    <name evidence="1" type="ORF">D9R08_14885</name>
</gene>
<dbReference type="AlphaFoldDB" id="A0A3L9XYG1"/>
<sequence length="77" mass="8605">MPSSPKHTLGGKPLDLTHDLEALAHIEAETQEIILRSVAPRHVASVCQARDLFLRRLAAAYSWKHQQNARPKREGNA</sequence>
<name>A0A3L9XYG1_9RHOB</name>
<dbReference type="EMBL" id="RCNT01000007">
    <property type="protein sequence ID" value="RMA41579.1"/>
    <property type="molecule type" value="Genomic_DNA"/>
</dbReference>
<comment type="caution">
    <text evidence="1">The sequence shown here is derived from an EMBL/GenBank/DDBJ whole genome shotgun (WGS) entry which is preliminary data.</text>
</comment>
<evidence type="ECO:0000313" key="1">
    <source>
        <dbReference type="EMBL" id="RMA41579.1"/>
    </source>
</evidence>